<dbReference type="AlphaFoldDB" id="A0A9W8IHT5"/>
<feature type="region of interest" description="Disordered" evidence="1">
    <location>
        <begin position="223"/>
        <end position="254"/>
    </location>
</feature>
<protein>
    <recommendedName>
        <fullName evidence="4">Homeobox domain-containing protein</fullName>
    </recommendedName>
</protein>
<gene>
    <name evidence="2" type="ORF">GGH94_005779</name>
</gene>
<organism evidence="2 3">
    <name type="scientific">Coemansia aciculifera</name>
    <dbReference type="NCBI Taxonomy" id="417176"/>
    <lineage>
        <taxon>Eukaryota</taxon>
        <taxon>Fungi</taxon>
        <taxon>Fungi incertae sedis</taxon>
        <taxon>Zoopagomycota</taxon>
        <taxon>Kickxellomycotina</taxon>
        <taxon>Kickxellomycetes</taxon>
        <taxon>Kickxellales</taxon>
        <taxon>Kickxellaceae</taxon>
        <taxon>Coemansia</taxon>
    </lineage>
</organism>
<sequence>MYNMKRSNDEMNQCMLRDRFDYQQAFSHAEQIHHIAHQYPAPFGVYQSPLEIPGPPPMPTHEYPQPFTGLFSPALLPLLGIDSTGFLTPLPSTYPTSQDTLFQAINAMAINTVTPPPDFAVPHMTSNSLLFNNGFPYILTSEFLSTPSPAISAMDRPSLSPRTSYASKIFSNLLSDIDAETPNVTLCTTEFNLATTAIPHVSVYESQPTKRRRLEVHTNVVRNPPACRGHEGIRRLKSDKHRQPTPRKNQQRNTRSIPQKTIFYKWIIDHIDHPFPTDKDRETLCVDVFDKKDFYWWFSNHRHRNLECSVDERGKKIYTPKLTFYKTCQRLGLDMPWPVPEDIKRQLKRTHL</sequence>
<accession>A0A9W8IHT5</accession>
<dbReference type="Gene3D" id="1.10.10.60">
    <property type="entry name" value="Homeodomain-like"/>
    <property type="match status" value="1"/>
</dbReference>
<evidence type="ECO:0008006" key="4">
    <source>
        <dbReference type="Google" id="ProtNLM"/>
    </source>
</evidence>
<name>A0A9W8IHT5_9FUNG</name>
<reference evidence="2" key="1">
    <citation type="submission" date="2022-07" db="EMBL/GenBank/DDBJ databases">
        <title>Phylogenomic reconstructions and comparative analyses of Kickxellomycotina fungi.</title>
        <authorList>
            <person name="Reynolds N.K."/>
            <person name="Stajich J.E."/>
            <person name="Barry K."/>
            <person name="Grigoriev I.V."/>
            <person name="Crous P."/>
            <person name="Smith M.E."/>
        </authorList>
    </citation>
    <scope>NUCLEOTIDE SEQUENCE</scope>
    <source>
        <strain evidence="2">RSA 476</strain>
    </source>
</reference>
<evidence type="ECO:0000313" key="3">
    <source>
        <dbReference type="Proteomes" id="UP001140074"/>
    </source>
</evidence>
<dbReference type="Proteomes" id="UP001140074">
    <property type="component" value="Unassembled WGS sequence"/>
</dbReference>
<evidence type="ECO:0000313" key="2">
    <source>
        <dbReference type="EMBL" id="KAJ2859998.1"/>
    </source>
</evidence>
<proteinExistence type="predicted"/>
<comment type="caution">
    <text evidence="2">The sequence shown here is derived from an EMBL/GenBank/DDBJ whole genome shotgun (WGS) entry which is preliminary data.</text>
</comment>
<evidence type="ECO:0000256" key="1">
    <source>
        <dbReference type="SAM" id="MobiDB-lite"/>
    </source>
</evidence>
<keyword evidence="3" id="KW-1185">Reference proteome</keyword>
<dbReference type="EMBL" id="JANBUY010000334">
    <property type="protein sequence ID" value="KAJ2859998.1"/>
    <property type="molecule type" value="Genomic_DNA"/>
</dbReference>